<keyword evidence="2" id="KW-0805">Transcription regulation</keyword>
<evidence type="ECO:0000256" key="2">
    <source>
        <dbReference type="ARBA" id="ARBA00023015"/>
    </source>
</evidence>
<dbReference type="GO" id="GO:0003700">
    <property type="term" value="F:DNA-binding transcription factor activity"/>
    <property type="evidence" value="ECO:0007669"/>
    <property type="project" value="InterPro"/>
</dbReference>
<evidence type="ECO:0000256" key="1">
    <source>
        <dbReference type="ARBA" id="ARBA00009437"/>
    </source>
</evidence>
<keyword evidence="3" id="KW-0238">DNA-binding</keyword>
<dbReference type="InterPro" id="IPR036390">
    <property type="entry name" value="WH_DNA-bd_sf"/>
</dbReference>
<dbReference type="EMBL" id="CP015839">
    <property type="protein sequence ID" value="ANG63935.1"/>
    <property type="molecule type" value="Genomic_DNA"/>
</dbReference>
<dbReference type="Gene3D" id="3.40.190.10">
    <property type="entry name" value="Periplasmic binding protein-like II"/>
    <property type="match status" value="2"/>
</dbReference>
<dbReference type="KEGG" id="mars:A8C75_16625"/>
<dbReference type="AlphaFoldDB" id="A0A1A9F194"/>
<keyword evidence="4" id="KW-0804">Transcription</keyword>
<evidence type="ECO:0000256" key="3">
    <source>
        <dbReference type="ARBA" id="ARBA00023125"/>
    </source>
</evidence>
<dbReference type="OrthoDB" id="6787458at2"/>
<protein>
    <recommendedName>
        <fullName evidence="5">HTH lysR-type domain-containing protein</fullName>
    </recommendedName>
</protein>
<dbReference type="PRINTS" id="PR00039">
    <property type="entry name" value="HTHLYSR"/>
</dbReference>
<dbReference type="SUPFAM" id="SSF46785">
    <property type="entry name" value="Winged helix' DNA-binding domain"/>
    <property type="match status" value="1"/>
</dbReference>
<reference evidence="7" key="1">
    <citation type="submission" date="2016-05" db="EMBL/GenBank/DDBJ databases">
        <authorList>
            <person name="Baek K."/>
            <person name="Yang S.-J."/>
        </authorList>
    </citation>
    <scope>NUCLEOTIDE SEQUENCE [LARGE SCALE GENOMIC DNA]</scope>
    <source>
        <strain evidence="7">ST58-10</strain>
    </source>
</reference>
<dbReference type="Pfam" id="PF03466">
    <property type="entry name" value="LysR_substrate"/>
    <property type="match status" value="1"/>
</dbReference>
<accession>A0A1A9F194</accession>
<evidence type="ECO:0000313" key="7">
    <source>
        <dbReference type="Proteomes" id="UP000078070"/>
    </source>
</evidence>
<comment type="similarity">
    <text evidence="1">Belongs to the LysR transcriptional regulatory family.</text>
</comment>
<dbReference type="InterPro" id="IPR000847">
    <property type="entry name" value="LysR_HTH_N"/>
</dbReference>
<reference evidence="6 7" key="2">
    <citation type="journal article" date="2018" name="Int. J. Syst. Evol. Microbiol.">
        <title>Marinobacterium aestuarii sp. nov., a benzene-degrading marine bacterium isolated from estuary sediment.</title>
        <authorList>
            <person name="Bae S.S."/>
            <person name="Jung J."/>
            <person name="Chung D."/>
            <person name="Baek K."/>
        </authorList>
    </citation>
    <scope>NUCLEOTIDE SEQUENCE [LARGE SCALE GENOMIC DNA]</scope>
    <source>
        <strain evidence="6 7">ST58-10</strain>
    </source>
</reference>
<proteinExistence type="inferred from homology"/>
<dbReference type="GO" id="GO:0006351">
    <property type="term" value="P:DNA-templated transcription"/>
    <property type="evidence" value="ECO:0007669"/>
    <property type="project" value="TreeGrafter"/>
</dbReference>
<dbReference type="PANTHER" id="PTHR30537:SF74">
    <property type="entry name" value="HTH-TYPE TRANSCRIPTIONAL REGULATOR TRPI"/>
    <property type="match status" value="1"/>
</dbReference>
<dbReference type="FunFam" id="1.10.10.10:FF:000001">
    <property type="entry name" value="LysR family transcriptional regulator"/>
    <property type="match status" value="1"/>
</dbReference>
<evidence type="ECO:0000256" key="4">
    <source>
        <dbReference type="ARBA" id="ARBA00023163"/>
    </source>
</evidence>
<dbReference type="SUPFAM" id="SSF53850">
    <property type="entry name" value="Periplasmic binding protein-like II"/>
    <property type="match status" value="1"/>
</dbReference>
<sequence length="296" mass="33411">MKSGLPPLNWLKTFEVAARLLNFSAAARELNMTQSAVSQQIRLLEHHLDTPLFNRKHRRVFLTHKGLSYLPIVQSAINGLKRSTADIFSPVSSGVLVIEVNMAFAWGWLAPRLNNFCTRYPGLRLEIRHSNWEYDFDKEPVDIAIRHGRGGWAGQTSRPLLTPRLKPYCAASLSRLVHEPIDLLSLPLIDVIGNHQGWTDWFLNVGVDDSGALKHRVDSVAMAISMAQSGLGVFLGYEDLINTIGLRNKLHAPFDIWIETEDNYHLTYTEGRPLSSASNAFMEWIIDELAFRQEPG</sequence>
<dbReference type="Gene3D" id="1.10.10.10">
    <property type="entry name" value="Winged helix-like DNA-binding domain superfamily/Winged helix DNA-binding domain"/>
    <property type="match status" value="1"/>
</dbReference>
<dbReference type="InterPro" id="IPR058163">
    <property type="entry name" value="LysR-type_TF_proteobact-type"/>
</dbReference>
<feature type="domain" description="HTH lysR-type" evidence="5">
    <location>
        <begin position="6"/>
        <end position="63"/>
    </location>
</feature>
<keyword evidence="7" id="KW-1185">Reference proteome</keyword>
<dbReference type="Proteomes" id="UP000078070">
    <property type="component" value="Chromosome"/>
</dbReference>
<dbReference type="RefSeq" id="WP_067384975.1">
    <property type="nucleotide sequence ID" value="NZ_CP015839.1"/>
</dbReference>
<organism evidence="6 7">
    <name type="scientific">Marinobacterium aestuarii</name>
    <dbReference type="NCBI Taxonomy" id="1821621"/>
    <lineage>
        <taxon>Bacteria</taxon>
        <taxon>Pseudomonadati</taxon>
        <taxon>Pseudomonadota</taxon>
        <taxon>Gammaproteobacteria</taxon>
        <taxon>Oceanospirillales</taxon>
        <taxon>Oceanospirillaceae</taxon>
        <taxon>Marinobacterium</taxon>
    </lineage>
</organism>
<gene>
    <name evidence="6" type="ORF">A8C75_16625</name>
</gene>
<dbReference type="InterPro" id="IPR005119">
    <property type="entry name" value="LysR_subst-bd"/>
</dbReference>
<dbReference type="STRING" id="1821621.A8C75_16625"/>
<evidence type="ECO:0000313" key="6">
    <source>
        <dbReference type="EMBL" id="ANG63935.1"/>
    </source>
</evidence>
<name>A0A1A9F194_9GAMM</name>
<dbReference type="Pfam" id="PF00126">
    <property type="entry name" value="HTH_1"/>
    <property type="match status" value="1"/>
</dbReference>
<evidence type="ECO:0000259" key="5">
    <source>
        <dbReference type="PROSITE" id="PS50931"/>
    </source>
</evidence>
<dbReference type="GO" id="GO:0043565">
    <property type="term" value="F:sequence-specific DNA binding"/>
    <property type="evidence" value="ECO:0007669"/>
    <property type="project" value="TreeGrafter"/>
</dbReference>
<dbReference type="PROSITE" id="PS50931">
    <property type="entry name" value="HTH_LYSR"/>
    <property type="match status" value="1"/>
</dbReference>
<dbReference type="InterPro" id="IPR036388">
    <property type="entry name" value="WH-like_DNA-bd_sf"/>
</dbReference>
<dbReference type="PANTHER" id="PTHR30537">
    <property type="entry name" value="HTH-TYPE TRANSCRIPTIONAL REGULATOR"/>
    <property type="match status" value="1"/>
</dbReference>